<evidence type="ECO:0000256" key="4">
    <source>
        <dbReference type="ARBA" id="ARBA00022989"/>
    </source>
</evidence>
<proteinExistence type="predicted"/>
<reference evidence="9 10" key="1">
    <citation type="submission" date="2018-05" db="EMBL/GenBank/DDBJ databases">
        <title>Marinilabilia rubrum sp. nov., isolated from saltern sediment.</title>
        <authorList>
            <person name="Zhang R."/>
        </authorList>
    </citation>
    <scope>NUCLEOTIDE SEQUENCE [LARGE SCALE GENOMIC DNA]</scope>
    <source>
        <strain evidence="9 10">WTE16</strain>
    </source>
</reference>
<keyword evidence="5 6" id="KW-0472">Membrane</keyword>
<feature type="domain" description="ABC3 transporter permease C-terminal" evidence="7">
    <location>
        <begin position="293"/>
        <end position="409"/>
    </location>
</feature>
<feature type="transmembrane region" description="Helical" evidence="6">
    <location>
        <begin position="379"/>
        <end position="402"/>
    </location>
</feature>
<dbReference type="InterPro" id="IPR025857">
    <property type="entry name" value="MacB_PCD"/>
</dbReference>
<evidence type="ECO:0000313" key="9">
    <source>
        <dbReference type="EMBL" id="PWE00854.1"/>
    </source>
</evidence>
<dbReference type="InterPro" id="IPR050250">
    <property type="entry name" value="Macrolide_Exporter_MacB"/>
</dbReference>
<keyword evidence="4 6" id="KW-1133">Transmembrane helix</keyword>
<feature type="transmembrane region" description="Helical" evidence="6">
    <location>
        <begin position="745"/>
        <end position="765"/>
    </location>
</feature>
<feature type="transmembrane region" description="Helical" evidence="6">
    <location>
        <begin position="338"/>
        <end position="359"/>
    </location>
</feature>
<dbReference type="PANTHER" id="PTHR30572:SF18">
    <property type="entry name" value="ABC-TYPE MACROLIDE FAMILY EXPORT SYSTEM PERMEASE COMPONENT 2"/>
    <property type="match status" value="1"/>
</dbReference>
<keyword evidence="10" id="KW-1185">Reference proteome</keyword>
<feature type="transmembrane region" description="Helical" evidence="6">
    <location>
        <begin position="290"/>
        <end position="309"/>
    </location>
</feature>
<dbReference type="EMBL" id="QEWP01000002">
    <property type="protein sequence ID" value="PWE00854.1"/>
    <property type="molecule type" value="Genomic_DNA"/>
</dbReference>
<sequence length="782" mass="88946">MNTQLKLVFINLKKSKLTTILNLTGLVSAFTAFILIMLYVWHEYQYDTYNEHFSDIYRVEVKQPRQDKTSVYLMGPTGETITNEFPEIETSTIYMPWGSWEEGFFQWETERGKADGLEVYAYGDENLSDIFTFNFLEGEGPDALSQPGTGIISQSFAQKAWGETNVTGKQLKHGDEYFTVTGVYEDLPQNSVVQASIILRLRESSHHIQRAQTWSIVNYPTFIRVKPGTDAEGLQHKINQQSASIEKYNKFLNEGESVQLVLRPLGELHFTTGVAETPLFSSNNKTFVDALFLVGILIVIVALINYINLSTASIPQRIKSVSIFRILGGSRFNVSKNIILESLIIFGTSFLLATLLAFYLIHEFSPTLLGFSLPFFEDFWLFGALGLSIVLFAVAAGAYQSWQITTHKPIISLKRFNGRQKGTLRAVLTVTQFAATIALIIASAGVIKQVKFMEGSYLGYNKDNTLVVRMNQDLRDKYNHFEERLLESPNIKEVAFSRAVPGYAKEMNSFVVDGQRCQVWYWAVDESYIPMMDFQLKEGRFFREGEGDLNNIICNEAAAQKYGWNLGTEVNNGVLVGILKDFNYVSLRENVEPFVFWYNENPRYFGNVSVKFSATNVKEALSDVRTVYRELSPELPFRYFFLDEHMEALYRNESRQAGFIIAFSFLSIIVSILGIVGLSIFISLYKTKEIGVRKVNGATITEVMTMLNRDFLKWVLIAFVIAAPLGWLAVNRWLENFAYRTTLNWWIFALSGILALVMALLAVSWQSWKAATRNPAEVLRDE</sequence>
<comment type="subcellular location">
    <subcellularLocation>
        <location evidence="1">Cell membrane</location>
        <topology evidence="1">Multi-pass membrane protein</topology>
    </subcellularLocation>
</comment>
<keyword evidence="2" id="KW-1003">Cell membrane</keyword>
<feature type="transmembrane region" description="Helical" evidence="6">
    <location>
        <begin position="659"/>
        <end position="685"/>
    </location>
</feature>
<protein>
    <submittedName>
        <fullName evidence="9">Uncharacterized protein</fullName>
    </submittedName>
</protein>
<organism evidence="9 10">
    <name type="scientific">Marinilabilia rubra</name>
    <dbReference type="NCBI Taxonomy" id="2162893"/>
    <lineage>
        <taxon>Bacteria</taxon>
        <taxon>Pseudomonadati</taxon>
        <taxon>Bacteroidota</taxon>
        <taxon>Bacteroidia</taxon>
        <taxon>Marinilabiliales</taxon>
        <taxon>Marinilabiliaceae</taxon>
        <taxon>Marinilabilia</taxon>
    </lineage>
</organism>
<name>A0A2U2BCQ8_9BACT</name>
<evidence type="ECO:0000259" key="8">
    <source>
        <dbReference type="Pfam" id="PF12704"/>
    </source>
</evidence>
<evidence type="ECO:0000313" key="10">
    <source>
        <dbReference type="Proteomes" id="UP000244956"/>
    </source>
</evidence>
<gene>
    <name evidence="9" type="ORF">DDZ16_04480</name>
</gene>
<dbReference type="GO" id="GO:0022857">
    <property type="term" value="F:transmembrane transporter activity"/>
    <property type="evidence" value="ECO:0007669"/>
    <property type="project" value="TreeGrafter"/>
</dbReference>
<dbReference type="InterPro" id="IPR003838">
    <property type="entry name" value="ABC3_permease_C"/>
</dbReference>
<evidence type="ECO:0000256" key="5">
    <source>
        <dbReference type="ARBA" id="ARBA00023136"/>
    </source>
</evidence>
<dbReference type="AlphaFoldDB" id="A0A2U2BCQ8"/>
<dbReference type="Pfam" id="PF12704">
    <property type="entry name" value="MacB_PCD"/>
    <property type="match status" value="2"/>
</dbReference>
<dbReference type="GO" id="GO:0005886">
    <property type="term" value="C:plasma membrane"/>
    <property type="evidence" value="ECO:0007669"/>
    <property type="project" value="UniProtKB-SubCell"/>
</dbReference>
<evidence type="ECO:0000256" key="2">
    <source>
        <dbReference type="ARBA" id="ARBA00022475"/>
    </source>
</evidence>
<evidence type="ECO:0000256" key="1">
    <source>
        <dbReference type="ARBA" id="ARBA00004651"/>
    </source>
</evidence>
<feature type="domain" description="MacB-like periplasmic core" evidence="8">
    <location>
        <begin position="434"/>
        <end position="581"/>
    </location>
</feature>
<feature type="transmembrane region" description="Helical" evidence="6">
    <location>
        <begin position="711"/>
        <end position="730"/>
    </location>
</feature>
<dbReference type="Pfam" id="PF02687">
    <property type="entry name" value="FtsX"/>
    <property type="match status" value="2"/>
</dbReference>
<dbReference type="OrthoDB" id="973461at2"/>
<evidence type="ECO:0000256" key="3">
    <source>
        <dbReference type="ARBA" id="ARBA00022692"/>
    </source>
</evidence>
<evidence type="ECO:0000256" key="6">
    <source>
        <dbReference type="SAM" id="Phobius"/>
    </source>
</evidence>
<evidence type="ECO:0000259" key="7">
    <source>
        <dbReference type="Pfam" id="PF02687"/>
    </source>
</evidence>
<dbReference type="RefSeq" id="WP_109263225.1">
    <property type="nucleotide sequence ID" value="NZ_QEWP01000002.1"/>
</dbReference>
<comment type="caution">
    <text evidence="9">The sequence shown here is derived from an EMBL/GenBank/DDBJ whole genome shotgun (WGS) entry which is preliminary data.</text>
</comment>
<feature type="domain" description="ABC3 transporter permease C-terminal" evidence="7">
    <location>
        <begin position="661"/>
        <end position="775"/>
    </location>
</feature>
<dbReference type="Proteomes" id="UP000244956">
    <property type="component" value="Unassembled WGS sequence"/>
</dbReference>
<feature type="transmembrane region" description="Helical" evidence="6">
    <location>
        <begin position="423"/>
        <end position="447"/>
    </location>
</feature>
<feature type="transmembrane region" description="Helical" evidence="6">
    <location>
        <begin position="20"/>
        <end position="41"/>
    </location>
</feature>
<accession>A0A2U2BCQ8</accession>
<dbReference type="PANTHER" id="PTHR30572">
    <property type="entry name" value="MEMBRANE COMPONENT OF TRANSPORTER-RELATED"/>
    <property type="match status" value="1"/>
</dbReference>
<feature type="domain" description="MacB-like periplasmic core" evidence="8">
    <location>
        <begin position="19"/>
        <end position="240"/>
    </location>
</feature>
<keyword evidence="3 6" id="KW-0812">Transmembrane</keyword>